<keyword evidence="2" id="KW-1185">Reference proteome</keyword>
<evidence type="ECO:0000313" key="1">
    <source>
        <dbReference type="EMBL" id="QFT26968.1"/>
    </source>
</evidence>
<sequence length="117" mass="13196">MTKLSNQFMKMVKNLWFWLVIFFSVSVNAKSLDNTQLYTVPSGKVWVVNDIQRNLCDVCTSDIYVQKGSVQLNEVWVSGSFDFSLMPKTKVSFESNTVFALGDVVKSINVDVINSGK</sequence>
<dbReference type="EMBL" id="CP045350">
    <property type="protein sequence ID" value="QFT26968.1"/>
    <property type="molecule type" value="Genomic_DNA"/>
</dbReference>
<dbReference type="AlphaFoldDB" id="A0A5P9CKY5"/>
<organism evidence="1 2">
    <name type="scientific">Vibrio aquimaris</name>
    <dbReference type="NCBI Taxonomy" id="2587862"/>
    <lineage>
        <taxon>Bacteria</taxon>
        <taxon>Pseudomonadati</taxon>
        <taxon>Pseudomonadota</taxon>
        <taxon>Gammaproteobacteria</taxon>
        <taxon>Vibrionales</taxon>
        <taxon>Vibrionaceae</taxon>
        <taxon>Vibrio</taxon>
    </lineage>
</organism>
<dbReference type="OrthoDB" id="5903962at2"/>
<gene>
    <name evidence="1" type="ORF">FIV01_11050</name>
</gene>
<name>A0A5P9CKY5_9VIBR</name>
<accession>A0A5P9CKY5</accession>
<dbReference type="RefSeq" id="WP_152431029.1">
    <property type="nucleotide sequence ID" value="NZ_CBCSDK010000001.1"/>
</dbReference>
<dbReference type="KEGG" id="vaq:FIV01_11050"/>
<dbReference type="Proteomes" id="UP000326936">
    <property type="component" value="Chromosome"/>
</dbReference>
<proteinExistence type="predicted"/>
<protein>
    <submittedName>
        <fullName evidence="1">Uncharacterized protein</fullName>
    </submittedName>
</protein>
<evidence type="ECO:0000313" key="2">
    <source>
        <dbReference type="Proteomes" id="UP000326936"/>
    </source>
</evidence>
<reference evidence="1 2" key="1">
    <citation type="submission" date="2019-10" db="EMBL/GenBank/DDBJ databases">
        <title>Complete genome sequence of Vibrio sp. strain THAF100, isolated from non-filtered water from the water column of tank 6 of a marine aquarium containing stony-coral fragments. Water maintained at 26 degree C.</title>
        <authorList>
            <person name="Ruckert C."/>
            <person name="Franco A."/>
            <person name="Kalinowski J."/>
            <person name="Glaeser S."/>
        </authorList>
    </citation>
    <scope>NUCLEOTIDE SEQUENCE [LARGE SCALE GENOMIC DNA]</scope>
    <source>
        <strain evidence="1 2">THAF100</strain>
    </source>
</reference>